<dbReference type="EMBL" id="FOZU01000060">
    <property type="protein sequence ID" value="SFT24739.1"/>
    <property type="molecule type" value="Genomic_DNA"/>
</dbReference>
<feature type="domain" description="TauD/TfdA-like" evidence="6">
    <location>
        <begin position="21"/>
        <end position="285"/>
    </location>
</feature>
<gene>
    <name evidence="7" type="ORF">SAMN05444586_10606</name>
</gene>
<reference evidence="8" key="1">
    <citation type="submission" date="2016-10" db="EMBL/GenBank/DDBJ databases">
        <authorList>
            <person name="Varghese N."/>
            <person name="Submissions S."/>
        </authorList>
    </citation>
    <scope>NUCLEOTIDE SEQUENCE [LARGE SCALE GENOMIC DNA]</scope>
    <source>
        <strain evidence="8">ANC 5076</strain>
    </source>
</reference>
<dbReference type="PANTHER" id="PTHR30468">
    <property type="entry name" value="ALPHA-KETOGLUTARATE-DEPENDENT SULFONATE DIOXYGENASE"/>
    <property type="match status" value="1"/>
</dbReference>
<evidence type="ECO:0000256" key="5">
    <source>
        <dbReference type="ARBA" id="ARBA00023004"/>
    </source>
</evidence>
<dbReference type="Pfam" id="PF02668">
    <property type="entry name" value="TauD"/>
    <property type="match status" value="1"/>
</dbReference>
<dbReference type="Gene3D" id="3.60.130.10">
    <property type="entry name" value="Clavaminate synthase-like"/>
    <property type="match status" value="1"/>
</dbReference>
<sequence length="293" mass="34410">MSTWKTIEVHEFIKVDKVEKYLGAEIIIDPRIQWLEKDKSYLQYLLYNFKVLIIKNQNLNDKELKKLASNFGDFFTTNKANPTLGSVDNSSPVVIVGNKADEFELSYLGNQEVLPHSDHQWLEKPSSVSLLYALDIHNGAAPTIWYDMEKIYDALPTDIKNKINPLKILTYNPFFRPFGSVSAKYVDRYLDVPQGETYDHPLVRTHPFTDRKSLYLHKAYEMEFIGLSVKEGKQLMKFLHKHIEELPFKYVHQWKNNDIVIWDNRSTIHYRPTFNENIRRVLKRISIAGEKPF</sequence>
<dbReference type="Proteomes" id="UP000182827">
    <property type="component" value="Unassembled WGS sequence"/>
</dbReference>
<dbReference type="RefSeq" id="WP_074947884.1">
    <property type="nucleotide sequence ID" value="NZ_FOZU01000060.1"/>
</dbReference>
<keyword evidence="8" id="KW-1185">Reference proteome</keyword>
<keyword evidence="3 7" id="KW-0223">Dioxygenase</keyword>
<keyword evidence="4" id="KW-0560">Oxidoreductase</keyword>
<dbReference type="InterPro" id="IPR051323">
    <property type="entry name" value="AtsK-like"/>
</dbReference>
<dbReference type="InterPro" id="IPR003819">
    <property type="entry name" value="TauD/TfdA-like"/>
</dbReference>
<dbReference type="SUPFAM" id="SSF51197">
    <property type="entry name" value="Clavaminate synthase-like"/>
    <property type="match status" value="1"/>
</dbReference>
<dbReference type="PANTHER" id="PTHR30468:SF1">
    <property type="entry name" value="ALPHA-KETOGLUTARATE-DEPENDENT SULFONATE DIOXYGENASE"/>
    <property type="match status" value="1"/>
</dbReference>
<keyword evidence="2" id="KW-0479">Metal-binding</keyword>
<dbReference type="GO" id="GO:0000908">
    <property type="term" value="F:taurine dioxygenase activity"/>
    <property type="evidence" value="ECO:0007669"/>
    <property type="project" value="TreeGrafter"/>
</dbReference>
<dbReference type="InterPro" id="IPR042098">
    <property type="entry name" value="TauD-like_sf"/>
</dbReference>
<evidence type="ECO:0000313" key="8">
    <source>
        <dbReference type="Proteomes" id="UP000182827"/>
    </source>
</evidence>
<dbReference type="GO" id="GO:0046872">
    <property type="term" value="F:metal ion binding"/>
    <property type="evidence" value="ECO:0007669"/>
    <property type="project" value="UniProtKB-KW"/>
</dbReference>
<accession>A0A1I6WFG9</accession>
<proteinExistence type="inferred from homology"/>
<evidence type="ECO:0000256" key="3">
    <source>
        <dbReference type="ARBA" id="ARBA00022964"/>
    </source>
</evidence>
<dbReference type="GO" id="GO:0006790">
    <property type="term" value="P:sulfur compound metabolic process"/>
    <property type="evidence" value="ECO:0007669"/>
    <property type="project" value="TreeGrafter"/>
</dbReference>
<name>A0A1I6WFG9_9GAMM</name>
<comment type="similarity">
    <text evidence="1">Belongs to the TfdA dioxygenase family.</text>
</comment>
<dbReference type="GO" id="GO:0005737">
    <property type="term" value="C:cytoplasm"/>
    <property type="evidence" value="ECO:0007669"/>
    <property type="project" value="TreeGrafter"/>
</dbReference>
<evidence type="ECO:0000256" key="1">
    <source>
        <dbReference type="ARBA" id="ARBA00005896"/>
    </source>
</evidence>
<evidence type="ECO:0000313" key="7">
    <source>
        <dbReference type="EMBL" id="SFT24739.1"/>
    </source>
</evidence>
<dbReference type="AlphaFoldDB" id="A0A1I6WFG9"/>
<organism evidence="7 8">
    <name type="scientific">Acinetobacter bohemicus</name>
    <dbReference type="NCBI Taxonomy" id="1435036"/>
    <lineage>
        <taxon>Bacteria</taxon>
        <taxon>Pseudomonadati</taxon>
        <taxon>Pseudomonadota</taxon>
        <taxon>Gammaproteobacteria</taxon>
        <taxon>Moraxellales</taxon>
        <taxon>Moraxellaceae</taxon>
        <taxon>Acinetobacter</taxon>
    </lineage>
</organism>
<keyword evidence="5" id="KW-0408">Iron</keyword>
<evidence type="ECO:0000256" key="2">
    <source>
        <dbReference type="ARBA" id="ARBA00022723"/>
    </source>
</evidence>
<protein>
    <submittedName>
        <fullName evidence="7">Taurine dioxygenase</fullName>
    </submittedName>
</protein>
<evidence type="ECO:0000256" key="4">
    <source>
        <dbReference type="ARBA" id="ARBA00023002"/>
    </source>
</evidence>
<evidence type="ECO:0000259" key="6">
    <source>
        <dbReference type="Pfam" id="PF02668"/>
    </source>
</evidence>